<keyword evidence="1" id="KW-0472">Membrane</keyword>
<dbReference type="Proteomes" id="UP000543804">
    <property type="component" value="Unassembled WGS sequence"/>
</dbReference>
<evidence type="ECO:0000313" key="3">
    <source>
        <dbReference type="Proteomes" id="UP000543804"/>
    </source>
</evidence>
<reference evidence="2 3" key="1">
    <citation type="submission" date="2020-04" db="EMBL/GenBank/DDBJ databases">
        <authorList>
            <person name="Hitch T.C.A."/>
            <person name="Wylensek D."/>
            <person name="Clavel T."/>
        </authorList>
    </citation>
    <scope>NUCLEOTIDE SEQUENCE [LARGE SCALE GENOMIC DNA]</scope>
    <source>
        <strain evidence="2 3">PG-130-P53-12</strain>
    </source>
</reference>
<protein>
    <submittedName>
        <fullName evidence="2">Uncharacterized protein</fullName>
    </submittedName>
</protein>
<keyword evidence="3" id="KW-1185">Reference proteome</keyword>
<evidence type="ECO:0000256" key="1">
    <source>
        <dbReference type="SAM" id="Phobius"/>
    </source>
</evidence>
<feature type="transmembrane region" description="Helical" evidence="1">
    <location>
        <begin position="42"/>
        <end position="73"/>
    </location>
</feature>
<accession>A0A848B759</accession>
<evidence type="ECO:0000313" key="2">
    <source>
        <dbReference type="EMBL" id="NMD99793.1"/>
    </source>
</evidence>
<dbReference type="EMBL" id="JABAFA010000058">
    <property type="protein sequence ID" value="NMD99793.1"/>
    <property type="molecule type" value="Genomic_DNA"/>
</dbReference>
<gene>
    <name evidence="2" type="ORF">HF878_10075</name>
</gene>
<comment type="caution">
    <text evidence="2">The sequence shown here is derived from an EMBL/GenBank/DDBJ whole genome shotgun (WGS) entry which is preliminary data.</text>
</comment>
<dbReference type="AlphaFoldDB" id="A0A848B759"/>
<dbReference type="RefSeq" id="WP_170078003.1">
    <property type="nucleotide sequence ID" value="NZ_JABAFA010000058.1"/>
</dbReference>
<keyword evidence="1" id="KW-0812">Transmembrane</keyword>
<proteinExistence type="predicted"/>
<name>A0A848B759_9FIRM</name>
<sequence length="111" mass="12474">MSFHYRWFSQDEELTDALGNRQSRAALDRPARPRTAYTRGEVLSMVLSVLVLVYGLAVFVVPFVMFGIAFLLYELYRLLPLVLGPAGVPLARGMRAFSLVTLFGAVLLLFF</sequence>
<keyword evidence="1" id="KW-1133">Transmembrane helix</keyword>
<organism evidence="2 3">
    <name type="scientific">Selenomonas bovis</name>
    <dbReference type="NCBI Taxonomy" id="416586"/>
    <lineage>
        <taxon>Bacteria</taxon>
        <taxon>Bacillati</taxon>
        <taxon>Bacillota</taxon>
        <taxon>Negativicutes</taxon>
        <taxon>Selenomonadales</taxon>
        <taxon>Selenomonadaceae</taxon>
        <taxon>Selenomonas</taxon>
    </lineage>
</organism>
<feature type="transmembrane region" description="Helical" evidence="1">
    <location>
        <begin position="93"/>
        <end position="110"/>
    </location>
</feature>